<feature type="binding site" evidence="13">
    <location>
        <begin position="66"/>
        <end position="73"/>
    </location>
    <ligand>
        <name>ATP</name>
        <dbReference type="ChEBI" id="CHEBI:30616"/>
    </ligand>
</feature>
<dbReference type="EC" id="2.7.1.130" evidence="3 13"/>
<keyword evidence="6 13" id="KW-0441">Lipid A biosynthesis</keyword>
<sequence length="352" mass="37902">MPSEKAFLDIISGRRPDWPAAAARGALALLEPVYAAGAALKNLSFDVGIKRPQDVGVPVVSVGNLTTGGTGKTPVVAAVVQKLLQRGMKPAIASRGYRSVDAAGNDEKRVLDLLCPGVPHIQNRDRIAAARELVAHGAEIIVLDDGFQHRRLKRDLDIVLIDATNPWGYGRQLPRGLLRESRHALKRARLILVTRTDLVSSSERERLLDEIARDSSAPVVTSRFVPHGLRDRSGLIHSSDDLKGRQVVAFCGIGNPTGFRATLERAGLLLHSHAVTAFADHHHYTRDDLEALIAEAQASDAAAAVCTLKDLVKLPPIDAPIPILALEITLEIIDGSTAWERAIAGYGIPRAP</sequence>
<evidence type="ECO:0000256" key="13">
    <source>
        <dbReference type="HAMAP-Rule" id="MF_00409"/>
    </source>
</evidence>
<reference evidence="14 15" key="1">
    <citation type="submission" date="2019-02" db="EMBL/GenBank/DDBJ databases">
        <title>Deep-cultivation of Planctomycetes and their phenomic and genomic characterization uncovers novel biology.</title>
        <authorList>
            <person name="Wiegand S."/>
            <person name="Jogler M."/>
            <person name="Boedeker C."/>
            <person name="Pinto D."/>
            <person name="Vollmers J."/>
            <person name="Rivas-Marin E."/>
            <person name="Kohn T."/>
            <person name="Peeters S.H."/>
            <person name="Heuer A."/>
            <person name="Rast P."/>
            <person name="Oberbeckmann S."/>
            <person name="Bunk B."/>
            <person name="Jeske O."/>
            <person name="Meyerdierks A."/>
            <person name="Storesund J.E."/>
            <person name="Kallscheuer N."/>
            <person name="Luecker S."/>
            <person name="Lage O.M."/>
            <person name="Pohl T."/>
            <person name="Merkel B.J."/>
            <person name="Hornburger P."/>
            <person name="Mueller R.-W."/>
            <person name="Bruemmer F."/>
            <person name="Labrenz M."/>
            <person name="Spormann A.M."/>
            <person name="Op den Camp H."/>
            <person name="Overmann J."/>
            <person name="Amann R."/>
            <person name="Jetten M.S.M."/>
            <person name="Mascher T."/>
            <person name="Medema M.H."/>
            <person name="Devos D.P."/>
            <person name="Kaster A.-K."/>
            <person name="Ovreas L."/>
            <person name="Rohde M."/>
            <person name="Galperin M.Y."/>
            <person name="Jogler C."/>
        </authorList>
    </citation>
    <scope>NUCLEOTIDE SEQUENCE [LARGE SCALE GENOMIC DNA]</scope>
    <source>
        <strain evidence="14 15">Pan44</strain>
    </source>
</reference>
<keyword evidence="10 13" id="KW-0067">ATP-binding</keyword>
<dbReference type="PANTHER" id="PTHR42724:SF1">
    <property type="entry name" value="TETRAACYLDISACCHARIDE 4'-KINASE, MITOCHONDRIAL-RELATED"/>
    <property type="match status" value="1"/>
</dbReference>
<dbReference type="EMBL" id="CP036271">
    <property type="protein sequence ID" value="QDT53676.1"/>
    <property type="molecule type" value="Genomic_DNA"/>
</dbReference>
<dbReference type="SUPFAM" id="SSF52540">
    <property type="entry name" value="P-loop containing nucleoside triphosphate hydrolases"/>
    <property type="match status" value="1"/>
</dbReference>
<dbReference type="FunCoup" id="A0A517SC60">
    <property type="interactions" value="214"/>
</dbReference>
<dbReference type="GO" id="GO:0009029">
    <property type="term" value="F:lipid-A 4'-kinase activity"/>
    <property type="evidence" value="ECO:0007669"/>
    <property type="project" value="UniProtKB-UniRule"/>
</dbReference>
<dbReference type="InterPro" id="IPR027417">
    <property type="entry name" value="P-loop_NTPase"/>
</dbReference>
<evidence type="ECO:0000256" key="3">
    <source>
        <dbReference type="ARBA" id="ARBA00012071"/>
    </source>
</evidence>
<dbReference type="Proteomes" id="UP000315700">
    <property type="component" value="Chromosome"/>
</dbReference>
<keyword evidence="11 13" id="KW-0443">Lipid metabolism</keyword>
<dbReference type="GO" id="GO:0009245">
    <property type="term" value="P:lipid A biosynthetic process"/>
    <property type="evidence" value="ECO:0007669"/>
    <property type="project" value="UniProtKB-UniRule"/>
</dbReference>
<keyword evidence="7 13" id="KW-0808">Transferase</keyword>
<dbReference type="AlphaFoldDB" id="A0A517SC60"/>
<dbReference type="PANTHER" id="PTHR42724">
    <property type="entry name" value="TETRAACYLDISACCHARIDE 4'-KINASE"/>
    <property type="match status" value="1"/>
</dbReference>
<evidence type="ECO:0000256" key="12">
    <source>
        <dbReference type="ARBA" id="ARBA00029757"/>
    </source>
</evidence>
<evidence type="ECO:0000256" key="2">
    <source>
        <dbReference type="ARBA" id="ARBA00004870"/>
    </source>
</evidence>
<proteinExistence type="inferred from homology"/>
<evidence type="ECO:0000256" key="1">
    <source>
        <dbReference type="ARBA" id="ARBA00002274"/>
    </source>
</evidence>
<keyword evidence="5 13" id="KW-0444">Lipid biosynthesis</keyword>
<dbReference type="KEGG" id="ccos:Pan44_16990"/>
<keyword evidence="15" id="KW-1185">Reference proteome</keyword>
<dbReference type="Pfam" id="PF02606">
    <property type="entry name" value="LpxK"/>
    <property type="match status" value="1"/>
</dbReference>
<organism evidence="14 15">
    <name type="scientific">Caulifigura coniformis</name>
    <dbReference type="NCBI Taxonomy" id="2527983"/>
    <lineage>
        <taxon>Bacteria</taxon>
        <taxon>Pseudomonadati</taxon>
        <taxon>Planctomycetota</taxon>
        <taxon>Planctomycetia</taxon>
        <taxon>Planctomycetales</taxon>
        <taxon>Planctomycetaceae</taxon>
        <taxon>Caulifigura</taxon>
    </lineage>
</organism>
<comment type="pathway">
    <text evidence="2 13">Glycolipid biosynthesis; lipid IV(A) biosynthesis; lipid IV(A) from (3R)-3-hydroxytetradecanoyl-[acyl-carrier-protein] and UDP-N-acetyl-alpha-D-glucosamine: step 6/6.</text>
</comment>
<gene>
    <name evidence="13 14" type="primary">lpxK</name>
    <name evidence="14" type="ORF">Pan44_16990</name>
</gene>
<dbReference type="OrthoDB" id="9789797at2"/>
<dbReference type="UniPathway" id="UPA00359">
    <property type="reaction ID" value="UER00482"/>
</dbReference>
<dbReference type="GO" id="GO:0005886">
    <property type="term" value="C:plasma membrane"/>
    <property type="evidence" value="ECO:0007669"/>
    <property type="project" value="TreeGrafter"/>
</dbReference>
<dbReference type="RefSeq" id="WP_145029075.1">
    <property type="nucleotide sequence ID" value="NZ_CP036271.1"/>
</dbReference>
<evidence type="ECO:0000313" key="14">
    <source>
        <dbReference type="EMBL" id="QDT53676.1"/>
    </source>
</evidence>
<keyword evidence="8 13" id="KW-0547">Nucleotide-binding</keyword>
<dbReference type="NCBIfam" id="TIGR00682">
    <property type="entry name" value="lpxK"/>
    <property type="match status" value="1"/>
</dbReference>
<evidence type="ECO:0000256" key="11">
    <source>
        <dbReference type="ARBA" id="ARBA00023098"/>
    </source>
</evidence>
<dbReference type="InParanoid" id="A0A517SC60"/>
<evidence type="ECO:0000256" key="4">
    <source>
        <dbReference type="ARBA" id="ARBA00016436"/>
    </source>
</evidence>
<keyword evidence="9 13" id="KW-0418">Kinase</keyword>
<evidence type="ECO:0000313" key="15">
    <source>
        <dbReference type="Proteomes" id="UP000315700"/>
    </source>
</evidence>
<accession>A0A517SC60</accession>
<comment type="function">
    <text evidence="1 13">Transfers the gamma-phosphate of ATP to the 4'-position of a tetraacyldisaccharide 1-phosphate intermediate (termed DS-1-P) to form tetraacyldisaccharide 1,4'-bis-phosphate (lipid IVA).</text>
</comment>
<evidence type="ECO:0000256" key="10">
    <source>
        <dbReference type="ARBA" id="ARBA00022840"/>
    </source>
</evidence>
<comment type="similarity">
    <text evidence="13">Belongs to the LpxK family.</text>
</comment>
<name>A0A517SC60_9PLAN</name>
<dbReference type="InterPro" id="IPR003758">
    <property type="entry name" value="LpxK"/>
</dbReference>
<evidence type="ECO:0000256" key="9">
    <source>
        <dbReference type="ARBA" id="ARBA00022777"/>
    </source>
</evidence>
<protein>
    <recommendedName>
        <fullName evidence="4 13">Tetraacyldisaccharide 4'-kinase</fullName>
        <ecNumber evidence="3 13">2.7.1.130</ecNumber>
    </recommendedName>
    <alternativeName>
        <fullName evidence="12 13">Lipid A 4'-kinase</fullName>
    </alternativeName>
</protein>
<evidence type="ECO:0000256" key="8">
    <source>
        <dbReference type="ARBA" id="ARBA00022741"/>
    </source>
</evidence>
<evidence type="ECO:0000256" key="5">
    <source>
        <dbReference type="ARBA" id="ARBA00022516"/>
    </source>
</evidence>
<dbReference type="GO" id="GO:0009244">
    <property type="term" value="P:lipopolysaccharide core region biosynthetic process"/>
    <property type="evidence" value="ECO:0007669"/>
    <property type="project" value="TreeGrafter"/>
</dbReference>
<comment type="catalytic activity">
    <reaction evidence="13">
        <text>a lipid A disaccharide + ATP = a lipid IVA + ADP + H(+)</text>
        <dbReference type="Rhea" id="RHEA:67840"/>
        <dbReference type="ChEBI" id="CHEBI:15378"/>
        <dbReference type="ChEBI" id="CHEBI:30616"/>
        <dbReference type="ChEBI" id="CHEBI:176343"/>
        <dbReference type="ChEBI" id="CHEBI:176425"/>
        <dbReference type="ChEBI" id="CHEBI:456216"/>
        <dbReference type="EC" id="2.7.1.130"/>
    </reaction>
</comment>
<evidence type="ECO:0000256" key="6">
    <source>
        <dbReference type="ARBA" id="ARBA00022556"/>
    </source>
</evidence>
<dbReference type="HAMAP" id="MF_00409">
    <property type="entry name" value="LpxK"/>
    <property type="match status" value="1"/>
</dbReference>
<evidence type="ECO:0000256" key="7">
    <source>
        <dbReference type="ARBA" id="ARBA00022679"/>
    </source>
</evidence>
<dbReference type="GO" id="GO:0005524">
    <property type="term" value="F:ATP binding"/>
    <property type="evidence" value="ECO:0007669"/>
    <property type="project" value="UniProtKB-UniRule"/>
</dbReference>